<dbReference type="AlphaFoldDB" id="A0A9N9N3W7"/>
<gene>
    <name evidence="2" type="ORF">CPELLU_LOCUS11751</name>
</gene>
<comment type="caution">
    <text evidence="2">The sequence shown here is derived from an EMBL/GenBank/DDBJ whole genome shotgun (WGS) entry which is preliminary data.</text>
</comment>
<sequence>DTNDQSAFTDSVLAGLINDVVKHAKSSLQDPSSNNNSASESQKKPEHKPKSTPDIQEFELQEKFESQENLILNCQRNSTLN</sequence>
<feature type="non-terminal residue" evidence="2">
    <location>
        <position position="1"/>
    </location>
</feature>
<dbReference type="EMBL" id="CAJVQA010010682">
    <property type="protein sequence ID" value="CAG8699649.1"/>
    <property type="molecule type" value="Genomic_DNA"/>
</dbReference>
<feature type="compositionally biased region" description="Basic and acidic residues" evidence="1">
    <location>
        <begin position="41"/>
        <end position="51"/>
    </location>
</feature>
<evidence type="ECO:0000256" key="1">
    <source>
        <dbReference type="SAM" id="MobiDB-lite"/>
    </source>
</evidence>
<feature type="compositionally biased region" description="Polar residues" evidence="1">
    <location>
        <begin position="26"/>
        <end position="40"/>
    </location>
</feature>
<proteinExistence type="predicted"/>
<evidence type="ECO:0000313" key="3">
    <source>
        <dbReference type="Proteomes" id="UP000789759"/>
    </source>
</evidence>
<dbReference type="Proteomes" id="UP000789759">
    <property type="component" value="Unassembled WGS sequence"/>
</dbReference>
<evidence type="ECO:0000313" key="2">
    <source>
        <dbReference type="EMBL" id="CAG8699649.1"/>
    </source>
</evidence>
<protein>
    <submittedName>
        <fullName evidence="2">15034_t:CDS:1</fullName>
    </submittedName>
</protein>
<organism evidence="2 3">
    <name type="scientific">Cetraspora pellucida</name>
    <dbReference type="NCBI Taxonomy" id="1433469"/>
    <lineage>
        <taxon>Eukaryota</taxon>
        <taxon>Fungi</taxon>
        <taxon>Fungi incertae sedis</taxon>
        <taxon>Mucoromycota</taxon>
        <taxon>Glomeromycotina</taxon>
        <taxon>Glomeromycetes</taxon>
        <taxon>Diversisporales</taxon>
        <taxon>Gigasporaceae</taxon>
        <taxon>Cetraspora</taxon>
    </lineage>
</organism>
<accession>A0A9N9N3W7</accession>
<feature type="region of interest" description="Disordered" evidence="1">
    <location>
        <begin position="24"/>
        <end position="55"/>
    </location>
</feature>
<name>A0A9N9N3W7_9GLOM</name>
<keyword evidence="3" id="KW-1185">Reference proteome</keyword>
<reference evidence="2" key="1">
    <citation type="submission" date="2021-06" db="EMBL/GenBank/DDBJ databases">
        <authorList>
            <person name="Kallberg Y."/>
            <person name="Tangrot J."/>
            <person name="Rosling A."/>
        </authorList>
    </citation>
    <scope>NUCLEOTIDE SEQUENCE</scope>
    <source>
        <strain evidence="2">FL966</strain>
    </source>
</reference>